<evidence type="ECO:0000256" key="4">
    <source>
        <dbReference type="ARBA" id="ARBA00035256"/>
    </source>
</evidence>
<keyword evidence="2 5" id="KW-0689">Ribosomal protein</keyword>
<evidence type="ECO:0000256" key="1">
    <source>
        <dbReference type="ARBA" id="ARBA00006242"/>
    </source>
</evidence>
<evidence type="ECO:0000313" key="6">
    <source>
        <dbReference type="EMBL" id="OGM56569.1"/>
    </source>
</evidence>
<dbReference type="InterPro" id="IPR005706">
    <property type="entry name" value="Ribosomal_uS2_bac/mit/plastid"/>
</dbReference>
<dbReference type="STRING" id="1802513.A3E46_01030"/>
<dbReference type="Gene3D" id="1.10.287.610">
    <property type="entry name" value="Helix hairpin bin"/>
    <property type="match status" value="1"/>
</dbReference>
<dbReference type="InterPro" id="IPR001865">
    <property type="entry name" value="Ribosomal_uS2"/>
</dbReference>
<name>A0A1F8AYI6_9BACT</name>
<dbReference type="PRINTS" id="PR00395">
    <property type="entry name" value="RIBOSOMALS2"/>
</dbReference>
<organism evidence="6 7">
    <name type="scientific">Candidatus Woesebacteria bacterium RIFCSPHIGHO2_12_FULL_46_16</name>
    <dbReference type="NCBI Taxonomy" id="1802513"/>
    <lineage>
        <taxon>Bacteria</taxon>
        <taxon>Candidatus Woeseibacteriota</taxon>
    </lineage>
</organism>
<protein>
    <recommendedName>
        <fullName evidence="4 5">Small ribosomal subunit protein uS2</fullName>
    </recommendedName>
</protein>
<dbReference type="Proteomes" id="UP000178313">
    <property type="component" value="Unassembled WGS sequence"/>
</dbReference>
<dbReference type="EMBL" id="MGGZ01000028">
    <property type="protein sequence ID" value="OGM56569.1"/>
    <property type="molecule type" value="Genomic_DNA"/>
</dbReference>
<dbReference type="NCBIfam" id="TIGR01011">
    <property type="entry name" value="rpsB_bact"/>
    <property type="match status" value="1"/>
</dbReference>
<dbReference type="InterPro" id="IPR023591">
    <property type="entry name" value="Ribosomal_uS2_flav_dom_sf"/>
</dbReference>
<dbReference type="SUPFAM" id="SSF52313">
    <property type="entry name" value="Ribosomal protein S2"/>
    <property type="match status" value="1"/>
</dbReference>
<dbReference type="PANTHER" id="PTHR12534">
    <property type="entry name" value="30S RIBOSOMAL PROTEIN S2 PROKARYOTIC AND ORGANELLAR"/>
    <property type="match status" value="1"/>
</dbReference>
<dbReference type="PANTHER" id="PTHR12534:SF0">
    <property type="entry name" value="SMALL RIBOSOMAL SUBUNIT PROTEIN US2M"/>
    <property type="match status" value="1"/>
</dbReference>
<dbReference type="GO" id="GO:0006412">
    <property type="term" value="P:translation"/>
    <property type="evidence" value="ECO:0007669"/>
    <property type="project" value="UniProtKB-UniRule"/>
</dbReference>
<evidence type="ECO:0000256" key="5">
    <source>
        <dbReference type="HAMAP-Rule" id="MF_00291"/>
    </source>
</evidence>
<reference evidence="6 7" key="1">
    <citation type="journal article" date="2016" name="Nat. Commun.">
        <title>Thousands of microbial genomes shed light on interconnected biogeochemical processes in an aquifer system.</title>
        <authorList>
            <person name="Anantharaman K."/>
            <person name="Brown C.T."/>
            <person name="Hug L.A."/>
            <person name="Sharon I."/>
            <person name="Castelle C.J."/>
            <person name="Probst A.J."/>
            <person name="Thomas B.C."/>
            <person name="Singh A."/>
            <person name="Wilkins M.J."/>
            <person name="Karaoz U."/>
            <person name="Brodie E.L."/>
            <person name="Williams K.H."/>
            <person name="Hubbard S.S."/>
            <person name="Banfield J.F."/>
        </authorList>
    </citation>
    <scope>NUCLEOTIDE SEQUENCE [LARGE SCALE GENOMIC DNA]</scope>
</reference>
<comment type="similarity">
    <text evidence="1 5">Belongs to the universal ribosomal protein uS2 family.</text>
</comment>
<dbReference type="GO" id="GO:0003735">
    <property type="term" value="F:structural constituent of ribosome"/>
    <property type="evidence" value="ECO:0007669"/>
    <property type="project" value="InterPro"/>
</dbReference>
<dbReference type="HAMAP" id="MF_00291_B">
    <property type="entry name" value="Ribosomal_uS2_B"/>
    <property type="match status" value="1"/>
</dbReference>
<dbReference type="GO" id="GO:0022627">
    <property type="term" value="C:cytosolic small ribosomal subunit"/>
    <property type="evidence" value="ECO:0007669"/>
    <property type="project" value="TreeGrafter"/>
</dbReference>
<accession>A0A1F8AYI6</accession>
<dbReference type="PROSITE" id="PS00962">
    <property type="entry name" value="RIBOSOMAL_S2_1"/>
    <property type="match status" value="1"/>
</dbReference>
<evidence type="ECO:0000256" key="2">
    <source>
        <dbReference type="ARBA" id="ARBA00022980"/>
    </source>
</evidence>
<dbReference type="Gene3D" id="3.40.50.10490">
    <property type="entry name" value="Glucose-6-phosphate isomerase like protein, domain 1"/>
    <property type="match status" value="1"/>
</dbReference>
<dbReference type="Pfam" id="PF00318">
    <property type="entry name" value="Ribosomal_S2"/>
    <property type="match status" value="1"/>
</dbReference>
<proteinExistence type="inferred from homology"/>
<gene>
    <name evidence="5" type="primary">rpsB</name>
    <name evidence="6" type="ORF">A3E46_01030</name>
</gene>
<evidence type="ECO:0000313" key="7">
    <source>
        <dbReference type="Proteomes" id="UP000178313"/>
    </source>
</evidence>
<dbReference type="CDD" id="cd01425">
    <property type="entry name" value="RPS2"/>
    <property type="match status" value="1"/>
</dbReference>
<sequence length="237" mass="26597">MPIKISLEELLDAGAHFGHQSRRWNPKMAQYIYGVQEGVHVFDLVKTKEALEAALEAIKNAAASGKIILLLGTKKQARQKVIEVGQETGIPYVSERWLGGTLTNFDQMKISLSKLAEMKTKIASGDYDKFTKKERLLIEREITRLERFFGGITSLEKIPDMMIIVDTHKEDGAVREARRSKVEIVGIVDSNSDPTLVDYPIPMNDDASKAVEYVLGLIKEAILEGKKKVKKVIKKEE</sequence>
<evidence type="ECO:0000256" key="3">
    <source>
        <dbReference type="ARBA" id="ARBA00023274"/>
    </source>
</evidence>
<comment type="caution">
    <text evidence="6">The sequence shown here is derived from an EMBL/GenBank/DDBJ whole genome shotgun (WGS) entry which is preliminary data.</text>
</comment>
<dbReference type="InterPro" id="IPR018130">
    <property type="entry name" value="Ribosomal_uS2_CS"/>
</dbReference>
<dbReference type="AlphaFoldDB" id="A0A1F8AYI6"/>
<keyword evidence="3 5" id="KW-0687">Ribonucleoprotein</keyword>